<dbReference type="InterPro" id="IPR023979">
    <property type="entry name" value="CHP04014_B12-bd/rSAM"/>
</dbReference>
<dbReference type="OMA" id="CQVPKFF"/>
<dbReference type="PROSITE" id="PS51918">
    <property type="entry name" value="RADICAL_SAM"/>
    <property type="match status" value="1"/>
</dbReference>
<proteinExistence type="predicted"/>
<dbReference type="SFLD" id="SFLDG01082">
    <property type="entry name" value="B12-binding_domain_containing"/>
    <property type="match status" value="1"/>
</dbReference>
<dbReference type="Pfam" id="PF04055">
    <property type="entry name" value="Radical_SAM"/>
    <property type="match status" value="1"/>
</dbReference>
<dbReference type="InterPro" id="IPR051198">
    <property type="entry name" value="BchE-like"/>
</dbReference>
<evidence type="ECO:0000256" key="5">
    <source>
        <dbReference type="ARBA" id="ARBA00023004"/>
    </source>
</evidence>
<organism evidence="8 9">
    <name type="scientific">Methanopyrus kandleri</name>
    <dbReference type="NCBI Taxonomy" id="2320"/>
    <lineage>
        <taxon>Archaea</taxon>
        <taxon>Methanobacteriati</taxon>
        <taxon>Methanobacteriota</taxon>
        <taxon>Methanomada group</taxon>
        <taxon>Methanopyri</taxon>
        <taxon>Methanopyrales</taxon>
        <taxon>Methanopyraceae</taxon>
        <taxon>Methanopyrus</taxon>
    </lineage>
</organism>
<keyword evidence="4" id="KW-0479">Metal-binding</keyword>
<dbReference type="SFLD" id="SFLDG01217">
    <property type="entry name" value="B12-binding_methylthiotransfer"/>
    <property type="match status" value="1"/>
</dbReference>
<dbReference type="PROSITE" id="PS01278">
    <property type="entry name" value="MTTASE_RADICAL"/>
    <property type="match status" value="1"/>
</dbReference>
<dbReference type="CDD" id="cd01335">
    <property type="entry name" value="Radical_SAM"/>
    <property type="match status" value="1"/>
</dbReference>
<dbReference type="GO" id="GO:0003824">
    <property type="term" value="F:catalytic activity"/>
    <property type="evidence" value="ECO:0007669"/>
    <property type="project" value="InterPro"/>
</dbReference>
<accession>A0A832TFK8</accession>
<evidence type="ECO:0000259" key="7">
    <source>
        <dbReference type="PROSITE" id="PS51918"/>
    </source>
</evidence>
<evidence type="ECO:0000256" key="6">
    <source>
        <dbReference type="ARBA" id="ARBA00023014"/>
    </source>
</evidence>
<keyword evidence="2" id="KW-0004">4Fe-4S</keyword>
<dbReference type="AlphaFoldDB" id="A0A832TFK8"/>
<name>A0A832TFK8_9EURY</name>
<dbReference type="Gene3D" id="3.40.50.280">
    <property type="entry name" value="Cobalamin-binding domain"/>
    <property type="match status" value="1"/>
</dbReference>
<feature type="domain" description="Radical SAM core" evidence="7">
    <location>
        <begin position="160"/>
        <end position="388"/>
    </location>
</feature>
<dbReference type="Gene3D" id="3.80.30.20">
    <property type="entry name" value="tm_1862 like domain"/>
    <property type="match status" value="1"/>
</dbReference>
<dbReference type="SFLD" id="SFLDS00029">
    <property type="entry name" value="Radical_SAM"/>
    <property type="match status" value="1"/>
</dbReference>
<dbReference type="RefSeq" id="WP_011019166.1">
    <property type="nucleotide sequence ID" value="NZ_DUJS01000002.1"/>
</dbReference>
<comment type="cofactor">
    <cofactor evidence="1">
        <name>[4Fe-4S] cluster</name>
        <dbReference type="ChEBI" id="CHEBI:49883"/>
    </cofactor>
</comment>
<evidence type="ECO:0000256" key="4">
    <source>
        <dbReference type="ARBA" id="ARBA00022723"/>
    </source>
</evidence>
<keyword evidence="3" id="KW-0949">S-adenosyl-L-methionine</keyword>
<dbReference type="EMBL" id="DUJS01000002">
    <property type="protein sequence ID" value="HII69974.1"/>
    <property type="molecule type" value="Genomic_DNA"/>
</dbReference>
<sequence length="435" mass="47999">MKVLVISPEYYTYGAIVVAGVCEEHGHSTILRRSPDPEALKRADVLILSLHTTLHLLDEDILEIARQAHEFGKPVIVGGPVSQVPELVLERFPNAIVAKGEAETGLPPLLQTLEDEGDFEDVEGIALLRDGEIVDTGWPPPADLDGPSPLKVPRDLGRQDVRGANVYIETHRGCPGACTFCQVPEFFGRRVRWKPVEAVLEEVRELTRGGARRFAISGGTVTTYGDDEEDFVELLKRLADLLGRENVSAPDVRADLLNERLLEAIRDYTIGWIFLGIESGSDRILRAMRKGITVDDVCEAVELARTVGVRVAGSFIVGYPGETEDDLEATEELLTELNLDDVFINLAEPIPGTELGRLVTELPEEEIPVLRPGEQLETEAGDRALQLQLTAFTTLSRPVPLTDDVFHEALHNIREDERKVLRITRFLRGAQGCTG</sequence>
<dbReference type="SFLD" id="SFLDG01123">
    <property type="entry name" value="methyltransferase_(Class_B)"/>
    <property type="match status" value="1"/>
</dbReference>
<dbReference type="InterPro" id="IPR058240">
    <property type="entry name" value="rSAM_sf"/>
</dbReference>
<dbReference type="InterPro" id="IPR020612">
    <property type="entry name" value="Methylthiotransferase_CS"/>
</dbReference>
<dbReference type="SMART" id="SM00729">
    <property type="entry name" value="Elp3"/>
    <property type="match status" value="1"/>
</dbReference>
<dbReference type="InterPro" id="IPR007197">
    <property type="entry name" value="rSAM"/>
</dbReference>
<dbReference type="InterPro" id="IPR023404">
    <property type="entry name" value="rSAM_horseshoe"/>
</dbReference>
<dbReference type="PANTHER" id="PTHR43409:SF17">
    <property type="entry name" value="METHYLTHIOTRANSFERASE MJ0865-RELATED"/>
    <property type="match status" value="1"/>
</dbReference>
<evidence type="ECO:0000313" key="9">
    <source>
        <dbReference type="Proteomes" id="UP000619545"/>
    </source>
</evidence>
<keyword evidence="6" id="KW-0411">Iron-sulfur</keyword>
<evidence type="ECO:0000313" key="8">
    <source>
        <dbReference type="EMBL" id="HII69974.1"/>
    </source>
</evidence>
<dbReference type="GO" id="GO:0046872">
    <property type="term" value="F:metal ion binding"/>
    <property type="evidence" value="ECO:0007669"/>
    <property type="project" value="UniProtKB-KW"/>
</dbReference>
<reference evidence="8" key="1">
    <citation type="journal article" date="2020" name="bioRxiv">
        <title>A rank-normalized archaeal taxonomy based on genome phylogeny resolves widespread incomplete and uneven classifications.</title>
        <authorList>
            <person name="Rinke C."/>
            <person name="Chuvochina M."/>
            <person name="Mussig A.J."/>
            <person name="Chaumeil P.-A."/>
            <person name="Waite D.W."/>
            <person name="Whitman W.B."/>
            <person name="Parks D.H."/>
            <person name="Hugenholtz P."/>
        </authorList>
    </citation>
    <scope>NUCLEOTIDE SEQUENCE</scope>
    <source>
        <strain evidence="8">UBA8853</strain>
    </source>
</reference>
<keyword evidence="5" id="KW-0408">Iron</keyword>
<evidence type="ECO:0000256" key="3">
    <source>
        <dbReference type="ARBA" id="ARBA00022691"/>
    </source>
</evidence>
<evidence type="ECO:0000256" key="1">
    <source>
        <dbReference type="ARBA" id="ARBA00001966"/>
    </source>
</evidence>
<dbReference type="SUPFAM" id="SSF102114">
    <property type="entry name" value="Radical SAM enzymes"/>
    <property type="match status" value="1"/>
</dbReference>
<dbReference type="GeneID" id="1476898"/>
<gene>
    <name evidence="8" type="ORF">HA336_01915</name>
</gene>
<comment type="caution">
    <text evidence="8">The sequence shown here is derived from an EMBL/GenBank/DDBJ whole genome shotgun (WGS) entry which is preliminary data.</text>
</comment>
<dbReference type="InterPro" id="IPR034466">
    <property type="entry name" value="Methyltransferase_Class_B"/>
</dbReference>
<protein>
    <submittedName>
        <fullName evidence="8">TIGR04014 family B12-binding domain/radical SAM domain-containing protein</fullName>
    </submittedName>
</protein>
<dbReference type="InterPro" id="IPR006638">
    <property type="entry name" value="Elp3/MiaA/NifB-like_rSAM"/>
</dbReference>
<dbReference type="GO" id="GO:0051539">
    <property type="term" value="F:4 iron, 4 sulfur cluster binding"/>
    <property type="evidence" value="ECO:0007669"/>
    <property type="project" value="UniProtKB-KW"/>
</dbReference>
<evidence type="ECO:0000256" key="2">
    <source>
        <dbReference type="ARBA" id="ARBA00022485"/>
    </source>
</evidence>
<dbReference type="PANTHER" id="PTHR43409">
    <property type="entry name" value="ANAEROBIC MAGNESIUM-PROTOPORPHYRIN IX MONOMETHYL ESTER CYCLASE-RELATED"/>
    <property type="match status" value="1"/>
</dbReference>
<dbReference type="NCBIfam" id="TIGR04014">
    <property type="entry name" value="B12_SAM_MJ_0865"/>
    <property type="match status" value="1"/>
</dbReference>
<dbReference type="Proteomes" id="UP000619545">
    <property type="component" value="Unassembled WGS sequence"/>
</dbReference>